<dbReference type="InterPro" id="IPR045621">
    <property type="entry name" value="BPD_transp_1_N"/>
</dbReference>
<accession>A0A0F6VLF4</accession>
<dbReference type="PANTHER" id="PTHR43163">
    <property type="entry name" value="DIPEPTIDE TRANSPORT SYSTEM PERMEASE PROTEIN DPPB-RELATED"/>
    <property type="match status" value="1"/>
</dbReference>
<feature type="transmembrane region" description="Helical" evidence="7">
    <location>
        <begin position="177"/>
        <end position="197"/>
    </location>
</feature>
<keyword evidence="4 7" id="KW-0812">Transmembrane</keyword>
<protein>
    <submittedName>
        <fullName evidence="10">ABC transporter permease</fullName>
    </submittedName>
    <submittedName>
        <fullName evidence="9">Dipeptide transport system permease protein DppB</fullName>
    </submittedName>
</protein>
<evidence type="ECO:0000313" key="11">
    <source>
        <dbReference type="Proteomes" id="UP000325466"/>
    </source>
</evidence>
<reference evidence="9" key="2">
    <citation type="submission" date="2019-10" db="EMBL/GenBank/DDBJ databases">
        <title>Draft genome sequence of Rhodococcus aetherivorans JCM 14343.</title>
        <authorList>
            <person name="Inoue D."/>
            <person name="Nakazawa M."/>
            <person name="Yamamoto N."/>
            <person name="Sei K."/>
            <person name="Ike M."/>
        </authorList>
    </citation>
    <scope>NUCLEOTIDE SEQUENCE</scope>
    <source>
        <strain evidence="9">JCM 14343</strain>
    </source>
</reference>
<dbReference type="Pfam" id="PF00528">
    <property type="entry name" value="BPD_transp_1"/>
    <property type="match status" value="1"/>
</dbReference>
<feature type="transmembrane region" description="Helical" evidence="7">
    <location>
        <begin position="9"/>
        <end position="30"/>
    </location>
</feature>
<evidence type="ECO:0000256" key="6">
    <source>
        <dbReference type="ARBA" id="ARBA00023136"/>
    </source>
</evidence>
<dbReference type="GO" id="GO:0071916">
    <property type="term" value="F:dipeptide transmembrane transporter activity"/>
    <property type="evidence" value="ECO:0007669"/>
    <property type="project" value="TreeGrafter"/>
</dbReference>
<dbReference type="InterPro" id="IPR000515">
    <property type="entry name" value="MetI-like"/>
</dbReference>
<reference evidence="9 11" key="1">
    <citation type="journal article" date="2018" name="Biodegradation">
        <title>1,4-Dioxane degradation characteristics of Rhodococcus aetherivorans JCM 14343.</title>
        <authorList>
            <person name="Inoue D."/>
            <person name="Tsunoda T."/>
            <person name="Yamamoto N."/>
            <person name="Ike M."/>
            <person name="Sei K."/>
        </authorList>
    </citation>
    <scope>NUCLEOTIDE SEQUENCE [LARGE SCALE GENOMIC DNA]</scope>
    <source>
        <strain evidence="9 11">JCM 14343</strain>
    </source>
</reference>
<evidence type="ECO:0000256" key="4">
    <source>
        <dbReference type="ARBA" id="ARBA00022692"/>
    </source>
</evidence>
<dbReference type="GO" id="GO:0005886">
    <property type="term" value="C:plasma membrane"/>
    <property type="evidence" value="ECO:0007669"/>
    <property type="project" value="UniProtKB-SubCell"/>
</dbReference>
<evidence type="ECO:0000313" key="10">
    <source>
        <dbReference type="EMBL" id="UYF95475.1"/>
    </source>
</evidence>
<proteinExistence type="inferred from homology"/>
<keyword evidence="2 7" id="KW-0813">Transport</keyword>
<comment type="subcellular location">
    <subcellularLocation>
        <location evidence="1 7">Cell membrane</location>
        <topology evidence="1 7">Multi-pass membrane protein</topology>
    </subcellularLocation>
</comment>
<dbReference type="Gene3D" id="1.10.3720.10">
    <property type="entry name" value="MetI-like"/>
    <property type="match status" value="1"/>
</dbReference>
<evidence type="ECO:0000313" key="9">
    <source>
        <dbReference type="EMBL" id="GES36829.1"/>
    </source>
</evidence>
<keyword evidence="6 7" id="KW-0472">Membrane</keyword>
<gene>
    <name evidence="10" type="ORF">OCS65_06855</name>
    <name evidence="9" type="ORF">RAJCM14343_2082</name>
</gene>
<evidence type="ECO:0000256" key="7">
    <source>
        <dbReference type="RuleBase" id="RU363032"/>
    </source>
</evidence>
<accession>N1MC60</accession>
<name>A0A059MKN7_9NOCA</name>
<dbReference type="Proteomes" id="UP001163947">
    <property type="component" value="Chromosome"/>
</dbReference>
<reference evidence="10" key="3">
    <citation type="submission" date="2022-09" db="EMBL/GenBank/DDBJ databases">
        <title>The genome sequence of Rhodococcus aetherivorans N1.</title>
        <authorList>
            <person name="Jiang W."/>
        </authorList>
    </citation>
    <scope>NUCLEOTIDE SEQUENCE</scope>
    <source>
        <strain evidence="10">N1</strain>
    </source>
</reference>
<evidence type="ECO:0000256" key="3">
    <source>
        <dbReference type="ARBA" id="ARBA00022475"/>
    </source>
</evidence>
<feature type="transmembrane region" description="Helical" evidence="7">
    <location>
        <begin position="281"/>
        <end position="307"/>
    </location>
</feature>
<keyword evidence="5 7" id="KW-1133">Transmembrane helix</keyword>
<dbReference type="PANTHER" id="PTHR43163:SF6">
    <property type="entry name" value="DIPEPTIDE TRANSPORT SYSTEM PERMEASE PROTEIN DPPB-RELATED"/>
    <property type="match status" value="1"/>
</dbReference>
<keyword evidence="3" id="KW-1003">Cell membrane</keyword>
<keyword evidence="11" id="KW-1185">Reference proteome</keyword>
<comment type="similarity">
    <text evidence="7">Belongs to the binding-protein-dependent transport system permease family.</text>
</comment>
<dbReference type="EMBL" id="BLAH01000076">
    <property type="protein sequence ID" value="GES36829.1"/>
    <property type="molecule type" value="Genomic_DNA"/>
</dbReference>
<sequence>MLRLIGQRLLAVLPLLLIATAITFGLIFLIPGDPAHRIAGESATPQQIEAVRVDLGLDQPVVVQYLDFLGGLARGDLGTSFTYQAPVLEMIVDRLPVTVSLTLVSVLVALAVGIPAGIIGGSRPGSWQDRTTSLGSTLGVATPNFVLGLILVLVFSLQLKALPATGYTPLAKGLWPWLSHLLLPAIALGLAAAAEIARQLRSSMIDVMQQDYVRTATAKGLGRRAVLWKHALKNAFIPTATVLGMQIAFLLGGTAVIESVFGLKGLGDFAVQAVLSGDLPAIQGVVIFGVFATVVMSLLVDISYGYLNPRTRSAA</sequence>
<feature type="transmembrane region" description="Helical" evidence="7">
    <location>
        <begin position="97"/>
        <end position="121"/>
    </location>
</feature>
<dbReference type="Proteomes" id="UP000325466">
    <property type="component" value="Unassembled WGS sequence"/>
</dbReference>
<evidence type="ECO:0000256" key="1">
    <source>
        <dbReference type="ARBA" id="ARBA00004651"/>
    </source>
</evidence>
<evidence type="ECO:0000259" key="8">
    <source>
        <dbReference type="PROSITE" id="PS50928"/>
    </source>
</evidence>
<evidence type="ECO:0000256" key="5">
    <source>
        <dbReference type="ARBA" id="ARBA00022989"/>
    </source>
</evidence>
<feature type="transmembrane region" description="Helical" evidence="7">
    <location>
        <begin position="235"/>
        <end position="261"/>
    </location>
</feature>
<dbReference type="SUPFAM" id="SSF161098">
    <property type="entry name" value="MetI-like"/>
    <property type="match status" value="1"/>
</dbReference>
<organism evidence="10 12">
    <name type="scientific">Rhodococcus aetherivorans</name>
    <dbReference type="NCBI Taxonomy" id="191292"/>
    <lineage>
        <taxon>Bacteria</taxon>
        <taxon>Bacillati</taxon>
        <taxon>Actinomycetota</taxon>
        <taxon>Actinomycetes</taxon>
        <taxon>Mycobacteriales</taxon>
        <taxon>Nocardiaceae</taxon>
        <taxon>Rhodococcus</taxon>
    </lineage>
</organism>
<dbReference type="EMBL" id="CP106982">
    <property type="protein sequence ID" value="UYF95475.1"/>
    <property type="molecule type" value="Genomic_DNA"/>
</dbReference>
<dbReference type="RefSeq" id="WP_006945898.1">
    <property type="nucleotide sequence ID" value="NZ_BAAAYP010000020.1"/>
</dbReference>
<evidence type="ECO:0000313" key="12">
    <source>
        <dbReference type="Proteomes" id="UP001163947"/>
    </source>
</evidence>
<accession>A0A059MKN7</accession>
<feature type="transmembrane region" description="Helical" evidence="7">
    <location>
        <begin position="133"/>
        <end position="157"/>
    </location>
</feature>
<dbReference type="Pfam" id="PF19300">
    <property type="entry name" value="BPD_transp_1_N"/>
    <property type="match status" value="1"/>
</dbReference>
<evidence type="ECO:0000256" key="2">
    <source>
        <dbReference type="ARBA" id="ARBA00022448"/>
    </source>
</evidence>
<dbReference type="CDD" id="cd06261">
    <property type="entry name" value="TM_PBP2"/>
    <property type="match status" value="1"/>
</dbReference>
<dbReference type="InterPro" id="IPR035906">
    <property type="entry name" value="MetI-like_sf"/>
</dbReference>
<dbReference type="AlphaFoldDB" id="A0A059MKN7"/>
<dbReference type="PROSITE" id="PS50928">
    <property type="entry name" value="ABC_TM1"/>
    <property type="match status" value="1"/>
</dbReference>
<feature type="domain" description="ABC transmembrane type-1" evidence="8">
    <location>
        <begin position="95"/>
        <end position="300"/>
    </location>
</feature>
<dbReference type="KEGG" id="rav:AAT18_21425"/>
<dbReference type="GeneID" id="83620122"/>